<evidence type="ECO:0000256" key="2">
    <source>
        <dbReference type="SAM" id="MobiDB-lite"/>
    </source>
</evidence>
<proteinExistence type="predicted"/>
<dbReference type="KEGG" id="pno:SNOG_04967"/>
<accession>A0A7U2FFK3</accession>
<dbReference type="SMART" id="SM00321">
    <property type="entry name" value="WSC"/>
    <property type="match status" value="1"/>
</dbReference>
<keyword evidence="6" id="KW-1185">Reference proteome</keyword>
<dbReference type="VEuPathDB" id="FungiDB:JI435_049670"/>
<organism evidence="5 6">
    <name type="scientific">Phaeosphaeria nodorum (strain SN15 / ATCC MYA-4574 / FGSC 10173)</name>
    <name type="common">Glume blotch fungus</name>
    <name type="synonym">Parastagonospora nodorum</name>
    <dbReference type="NCBI Taxonomy" id="321614"/>
    <lineage>
        <taxon>Eukaryota</taxon>
        <taxon>Fungi</taxon>
        <taxon>Dikarya</taxon>
        <taxon>Ascomycota</taxon>
        <taxon>Pezizomycotina</taxon>
        <taxon>Dothideomycetes</taxon>
        <taxon>Pleosporomycetidae</taxon>
        <taxon>Pleosporales</taxon>
        <taxon>Pleosporineae</taxon>
        <taxon>Phaeosphaeriaceae</taxon>
        <taxon>Parastagonospora</taxon>
    </lineage>
</organism>
<dbReference type="InterPro" id="IPR051589">
    <property type="entry name" value="Sialate-O-sulfotransferase"/>
</dbReference>
<evidence type="ECO:0000313" key="5">
    <source>
        <dbReference type="EMBL" id="QRD01991.1"/>
    </source>
</evidence>
<feature type="chain" id="PRO_5034637450" description="WSC domain-containing protein" evidence="3">
    <location>
        <begin position="21"/>
        <end position="271"/>
    </location>
</feature>
<dbReference type="EMBL" id="CP069035">
    <property type="protein sequence ID" value="QRD01991.1"/>
    <property type="molecule type" value="Genomic_DNA"/>
</dbReference>
<dbReference type="Pfam" id="PF01822">
    <property type="entry name" value="WSC"/>
    <property type="match status" value="1"/>
</dbReference>
<protein>
    <recommendedName>
        <fullName evidence="4">WSC domain-containing protein</fullName>
    </recommendedName>
</protein>
<reference evidence="6" key="1">
    <citation type="journal article" date="2021" name="BMC Genomics">
        <title>Chromosome-level genome assembly and manually-curated proteome of model necrotroph Parastagonospora nodorum Sn15 reveals a genome-wide trove of candidate effector homologs, and redundancy of virulence-related functions within an accessory chromosome.</title>
        <authorList>
            <person name="Bertazzoni S."/>
            <person name="Jones D.A.B."/>
            <person name="Phan H.T."/>
            <person name="Tan K.-C."/>
            <person name="Hane J.K."/>
        </authorList>
    </citation>
    <scope>NUCLEOTIDE SEQUENCE [LARGE SCALE GENOMIC DNA]</scope>
    <source>
        <strain evidence="6">SN15 / ATCC MYA-4574 / FGSC 10173)</strain>
    </source>
</reference>
<keyword evidence="3" id="KW-0732">Signal</keyword>
<dbReference type="OMA" id="NQCWCSS"/>
<feature type="signal peptide" evidence="3">
    <location>
        <begin position="1"/>
        <end position="20"/>
    </location>
</feature>
<dbReference type="Proteomes" id="UP000663193">
    <property type="component" value="Chromosome 13"/>
</dbReference>
<dbReference type="AlphaFoldDB" id="A0A7U2FFK3"/>
<dbReference type="PANTHER" id="PTHR45964:SF5">
    <property type="entry name" value="WSCD FAMILY MEMBER CG9164"/>
    <property type="match status" value="1"/>
</dbReference>
<evidence type="ECO:0000259" key="4">
    <source>
        <dbReference type="PROSITE" id="PS51212"/>
    </source>
</evidence>
<evidence type="ECO:0000256" key="3">
    <source>
        <dbReference type="SAM" id="SignalP"/>
    </source>
</evidence>
<keyword evidence="1" id="KW-0677">Repeat</keyword>
<evidence type="ECO:0000256" key="1">
    <source>
        <dbReference type="ARBA" id="ARBA00022737"/>
    </source>
</evidence>
<dbReference type="PROSITE" id="PS51212">
    <property type="entry name" value="WSC"/>
    <property type="match status" value="1"/>
</dbReference>
<evidence type="ECO:0000313" key="6">
    <source>
        <dbReference type="Proteomes" id="UP000663193"/>
    </source>
</evidence>
<name>A0A7U2FFK3_PHANO</name>
<dbReference type="InterPro" id="IPR002889">
    <property type="entry name" value="WSC_carb-bd"/>
</dbReference>
<feature type="domain" description="WSC" evidence="4">
    <location>
        <begin position="112"/>
        <end position="209"/>
    </location>
</feature>
<gene>
    <name evidence="5" type="ORF">JI435_049670</name>
</gene>
<dbReference type="RefSeq" id="XP_001795379.1">
    <property type="nucleotide sequence ID" value="XM_001795327.1"/>
</dbReference>
<dbReference type="OrthoDB" id="2019572at2759"/>
<sequence length="271" mass="29167">MHFLVRFTAVCLSSSLQVLAQNYRFDVNTIKTCTVWYDNSGDHSCKDVRDSLAIKPETFTRWNPSITLDCGNWELNTSYCTWVDSEAPPLPSSTTAVTPTTPKPSAKPSPSSWKPLGCWPVGPTDFLSLEKRISDIPNNTPAKCQDACYNPANANYRFAGMVAGSQCWCSDFVRNDMSANETADCNVPCAGETSKTCGGAEFVNVYEADFSAPQTTSSIPSTVVASSSSISSTIVASPSSVKVASSASSTMRVWRMGAGVATCVMLHIIFV</sequence>
<dbReference type="PANTHER" id="PTHR45964">
    <property type="entry name" value="WSCD FAMILY MEMBER CG9164"/>
    <property type="match status" value="1"/>
</dbReference>
<feature type="region of interest" description="Disordered" evidence="2">
    <location>
        <begin position="91"/>
        <end position="112"/>
    </location>
</feature>